<evidence type="ECO:0000313" key="5">
    <source>
        <dbReference type="EMBL" id="CAE0705737.1"/>
    </source>
</evidence>
<organism evidence="5">
    <name type="scientific">Pelagomonas calceolata</name>
    <dbReference type="NCBI Taxonomy" id="35677"/>
    <lineage>
        <taxon>Eukaryota</taxon>
        <taxon>Sar</taxon>
        <taxon>Stramenopiles</taxon>
        <taxon>Ochrophyta</taxon>
        <taxon>Pelagophyceae</taxon>
        <taxon>Pelagomonadales</taxon>
        <taxon>Pelagomonadaceae</taxon>
        <taxon>Pelagomonas</taxon>
    </lineage>
</organism>
<dbReference type="GO" id="GO:0005737">
    <property type="term" value="C:cytoplasm"/>
    <property type="evidence" value="ECO:0007669"/>
    <property type="project" value="TreeGrafter"/>
</dbReference>
<dbReference type="GO" id="GO:0005634">
    <property type="term" value="C:nucleus"/>
    <property type="evidence" value="ECO:0007669"/>
    <property type="project" value="TreeGrafter"/>
</dbReference>
<dbReference type="OrthoDB" id="341259at2759"/>
<dbReference type="InterPro" id="IPR036770">
    <property type="entry name" value="Ankyrin_rpt-contain_sf"/>
</dbReference>
<feature type="region of interest" description="Disordered" evidence="4">
    <location>
        <begin position="360"/>
        <end position="385"/>
    </location>
</feature>
<gene>
    <name evidence="5" type="ORF">PCAL00307_LOCUS21187</name>
    <name evidence="6" type="ORF">PECAL_3P09000</name>
</gene>
<dbReference type="PANTHER" id="PTHR24189:SF50">
    <property type="entry name" value="ANKYRIN REPEAT AND SOCS BOX PROTEIN 2"/>
    <property type="match status" value="1"/>
</dbReference>
<dbReference type="AlphaFoldDB" id="A0A7S4A6X5"/>
<dbReference type="PROSITE" id="PS50297">
    <property type="entry name" value="ANK_REP_REGION"/>
    <property type="match status" value="1"/>
</dbReference>
<feature type="compositionally biased region" description="Basic and acidic residues" evidence="4">
    <location>
        <begin position="365"/>
        <end position="379"/>
    </location>
</feature>
<feature type="region of interest" description="Disordered" evidence="4">
    <location>
        <begin position="1"/>
        <end position="32"/>
    </location>
</feature>
<evidence type="ECO:0000256" key="4">
    <source>
        <dbReference type="SAM" id="MobiDB-lite"/>
    </source>
</evidence>
<evidence type="ECO:0000256" key="3">
    <source>
        <dbReference type="PROSITE-ProRule" id="PRU00023"/>
    </source>
</evidence>
<keyword evidence="2 3" id="KW-0040">ANK repeat</keyword>
<name>A0A7S4A6X5_9STRA</name>
<protein>
    <submittedName>
        <fullName evidence="5">Uncharacterized protein</fullName>
    </submittedName>
</protein>
<dbReference type="InterPro" id="IPR050745">
    <property type="entry name" value="Multifunctional_regulatory"/>
</dbReference>
<dbReference type="Proteomes" id="UP000789595">
    <property type="component" value="Unassembled WGS sequence"/>
</dbReference>
<evidence type="ECO:0000256" key="1">
    <source>
        <dbReference type="ARBA" id="ARBA00022737"/>
    </source>
</evidence>
<evidence type="ECO:0000313" key="6">
    <source>
        <dbReference type="EMBL" id="CAH0370983.1"/>
    </source>
</evidence>
<dbReference type="Gene3D" id="1.25.40.20">
    <property type="entry name" value="Ankyrin repeat-containing domain"/>
    <property type="match status" value="2"/>
</dbReference>
<evidence type="ECO:0000256" key="2">
    <source>
        <dbReference type="ARBA" id="ARBA00023043"/>
    </source>
</evidence>
<accession>A0A7S4A6X5</accession>
<feature type="repeat" description="ANK" evidence="3">
    <location>
        <begin position="294"/>
        <end position="326"/>
    </location>
</feature>
<reference evidence="6" key="2">
    <citation type="submission" date="2021-11" db="EMBL/GenBank/DDBJ databases">
        <authorList>
            <consortium name="Genoscope - CEA"/>
            <person name="William W."/>
        </authorList>
    </citation>
    <scope>NUCLEOTIDE SEQUENCE</scope>
</reference>
<dbReference type="SUPFAM" id="SSF48403">
    <property type="entry name" value="Ankyrin repeat"/>
    <property type="match status" value="1"/>
</dbReference>
<keyword evidence="7" id="KW-1185">Reference proteome</keyword>
<dbReference type="EMBL" id="HBIW01024574">
    <property type="protein sequence ID" value="CAE0705737.1"/>
    <property type="molecule type" value="Transcribed_RNA"/>
</dbReference>
<dbReference type="PANTHER" id="PTHR24189">
    <property type="entry name" value="MYOTROPHIN"/>
    <property type="match status" value="1"/>
</dbReference>
<dbReference type="SMART" id="SM00248">
    <property type="entry name" value="ANK"/>
    <property type="match status" value="3"/>
</dbReference>
<proteinExistence type="predicted"/>
<sequence length="385" mass="41433">MQGTDNPFKEGTEETKQELPDASDDSDAFDPRVLDGTLEEDAMYGDRTLPGGLKAPRATSLALRLAMRCAVDTEARRKAKLAYTTHVRRALFARGLDSRASWAYEVARDAPDNEAPRLANDAAFPARDARGRSLLMEAVDNWAAAKRERESAVFALLIAGAATDDEEGVLVAAAQKGCEAIVGALLDAGADPRCRPKKSPGVLLAIVASEKANARCWTLVVNALASKHVLERVVGWRHRGLTALHYIALNGHVDIMRDALARKSFREAVDSRSSAAVAFDIRRVGDERFSGFAVRRTPLHFAVASSEVEIAKLLLRAGADVQARDATGSTPLLECQGPFMLFALVLPCMTRLEDGGGGVSCFGGRPEKPSTPEAEKVPLEEALSQ</sequence>
<dbReference type="Pfam" id="PF12796">
    <property type="entry name" value="Ank_2"/>
    <property type="match status" value="1"/>
</dbReference>
<keyword evidence="1" id="KW-0677">Repeat</keyword>
<dbReference type="PRINTS" id="PR01415">
    <property type="entry name" value="ANKYRIN"/>
</dbReference>
<evidence type="ECO:0000313" key="7">
    <source>
        <dbReference type="Proteomes" id="UP000789595"/>
    </source>
</evidence>
<feature type="compositionally biased region" description="Basic and acidic residues" evidence="4">
    <location>
        <begin position="7"/>
        <end position="19"/>
    </location>
</feature>
<reference evidence="5" key="1">
    <citation type="submission" date="2021-01" db="EMBL/GenBank/DDBJ databases">
        <authorList>
            <person name="Corre E."/>
            <person name="Pelletier E."/>
            <person name="Niang G."/>
            <person name="Scheremetjew M."/>
            <person name="Finn R."/>
            <person name="Kale V."/>
            <person name="Holt S."/>
            <person name="Cochrane G."/>
            <person name="Meng A."/>
            <person name="Brown T."/>
            <person name="Cohen L."/>
        </authorList>
    </citation>
    <scope>NUCLEOTIDE SEQUENCE</scope>
    <source>
        <strain evidence="5">CCMP1756</strain>
    </source>
</reference>
<dbReference type="PROSITE" id="PS50088">
    <property type="entry name" value="ANK_REPEAT"/>
    <property type="match status" value="1"/>
</dbReference>
<dbReference type="EMBL" id="CAKKNE010000003">
    <property type="protein sequence ID" value="CAH0370983.1"/>
    <property type="molecule type" value="Genomic_DNA"/>
</dbReference>
<dbReference type="InterPro" id="IPR002110">
    <property type="entry name" value="Ankyrin_rpt"/>
</dbReference>